<dbReference type="PANTHER" id="PTHR12993">
    <property type="entry name" value="N-ACETYLGLUCOSAMINYL-PHOSPHATIDYLINOSITOL DE-N-ACETYLASE-RELATED"/>
    <property type="match status" value="1"/>
</dbReference>
<dbReference type="Gene3D" id="3.40.50.10320">
    <property type="entry name" value="LmbE-like"/>
    <property type="match status" value="1"/>
</dbReference>
<dbReference type="PANTHER" id="PTHR12993:SF30">
    <property type="entry name" value="N-ACETYL-ALPHA-D-GLUCOSAMINYL L-MALATE DEACETYLASE 1"/>
    <property type="match status" value="1"/>
</dbReference>
<reference evidence="1 2" key="1">
    <citation type="submission" date="2020-01" db="EMBL/GenBank/DDBJ databases">
        <title>Paenibacillus soybeanensis sp. nov. isolated from the nodules of soybean (Glycine max(L.) Merr).</title>
        <authorList>
            <person name="Wang H."/>
        </authorList>
    </citation>
    <scope>NUCLEOTIDE SEQUENCE [LARGE SCALE GENOMIC DNA]</scope>
    <source>
        <strain evidence="1 2">DSM 23054</strain>
    </source>
</reference>
<dbReference type="OrthoDB" id="9790023at2"/>
<gene>
    <name evidence="1" type="ORF">GT003_04055</name>
</gene>
<keyword evidence="2" id="KW-1185">Reference proteome</keyword>
<dbReference type="SUPFAM" id="SSF102588">
    <property type="entry name" value="LmbE-like"/>
    <property type="match status" value="1"/>
</dbReference>
<comment type="caution">
    <text evidence="1">The sequence shown here is derived from an EMBL/GenBank/DDBJ whole genome shotgun (WGS) entry which is preliminary data.</text>
</comment>
<accession>A0A7X4YMI7</accession>
<organism evidence="1 2">
    <name type="scientific">Paenibacillus sacheonensis</name>
    <dbReference type="NCBI Taxonomy" id="742054"/>
    <lineage>
        <taxon>Bacteria</taxon>
        <taxon>Bacillati</taxon>
        <taxon>Bacillota</taxon>
        <taxon>Bacilli</taxon>
        <taxon>Bacillales</taxon>
        <taxon>Paenibacillaceae</taxon>
        <taxon>Paenibacillus</taxon>
    </lineage>
</organism>
<dbReference type="AlphaFoldDB" id="A0A7X4YMI7"/>
<dbReference type="InterPro" id="IPR024078">
    <property type="entry name" value="LmbE-like_dom_sf"/>
</dbReference>
<evidence type="ECO:0000313" key="1">
    <source>
        <dbReference type="EMBL" id="NBC68169.1"/>
    </source>
</evidence>
<dbReference type="EMBL" id="JAAAMU010000002">
    <property type="protein sequence ID" value="NBC68169.1"/>
    <property type="molecule type" value="Genomic_DNA"/>
</dbReference>
<proteinExistence type="predicted"/>
<dbReference type="InterPro" id="IPR003737">
    <property type="entry name" value="GlcNAc_PI_deacetylase-related"/>
</dbReference>
<dbReference type="Proteomes" id="UP000558113">
    <property type="component" value="Unassembled WGS sequence"/>
</dbReference>
<name>A0A7X4YMI7_9BACL</name>
<dbReference type="GO" id="GO:0016811">
    <property type="term" value="F:hydrolase activity, acting on carbon-nitrogen (but not peptide) bonds, in linear amides"/>
    <property type="evidence" value="ECO:0007669"/>
    <property type="project" value="TreeGrafter"/>
</dbReference>
<protein>
    <submittedName>
        <fullName evidence="1">PIG-L family deacetylase</fullName>
    </submittedName>
</protein>
<dbReference type="Pfam" id="PF02585">
    <property type="entry name" value="PIG-L"/>
    <property type="match status" value="1"/>
</dbReference>
<evidence type="ECO:0000313" key="2">
    <source>
        <dbReference type="Proteomes" id="UP000558113"/>
    </source>
</evidence>
<sequence length="233" mass="25822">MRILAIGAHPDDIEILCGGTLAKYAARGDRVTLMIATNGNVGSATLTREEIAAVRKREAERSAAVIGAELIWMDFDDEFLFHDRPTRMAFINAIRRANPDIMFVHGPNDYHPDHRICGEIAADCRIPVTVPLIETEYPPMDKVPHVFLMDNIGGVGFEPEAYVDVSDTMDVRNQMLKCHASQDAWLQYVYGIDCIEFSSKLPVMRGMAIGAAYAEAFRSLPMYPVSGGPHLLP</sequence>
<dbReference type="RefSeq" id="WP_161694718.1">
    <property type="nucleotide sequence ID" value="NZ_JAAAMU010000002.1"/>
</dbReference>